<dbReference type="EC" id="5.4.99.12" evidence="4"/>
<gene>
    <name evidence="4 9" type="primary">truA</name>
    <name evidence="9" type="ORF">UC8_50120</name>
</gene>
<keyword evidence="3 4" id="KW-0413">Isomerase</keyword>
<sequence length="265" mass="29289">MRVLRTFKLQIAYDGTDYAGWQIQPNQPTIQSQLEKALRQLTGQRLAVVGSGRTDSGVHAIAQVGSLTTDTWRAPADALMRAMNTKLPADIAITGAWEMPLNFHAIRDAVGKRYRYQWQLGGVRDAFEYRYRLHVQGAVDVEAMRAAAKKFVGKHDFASFQATGSVRKTTVRDVRAVDIIDDGPLRGRAGGQAWAIEIEADGFLYNMVRNIVGTLLEVGRGKQSPEWIEHLLAVGDRDQAGPTAPPQGLFLARVDYDVQPLGEES</sequence>
<accession>A0A5B9QYI0</accession>
<keyword evidence="2 4" id="KW-0819">tRNA processing</keyword>
<dbReference type="InterPro" id="IPR020103">
    <property type="entry name" value="PsdUridine_synth_cat_dom_sf"/>
</dbReference>
<dbReference type="PANTHER" id="PTHR11142">
    <property type="entry name" value="PSEUDOURIDYLATE SYNTHASE"/>
    <property type="match status" value="1"/>
</dbReference>
<organism evidence="9 10">
    <name type="scientific">Roseimaritima ulvae</name>
    <dbReference type="NCBI Taxonomy" id="980254"/>
    <lineage>
        <taxon>Bacteria</taxon>
        <taxon>Pseudomonadati</taxon>
        <taxon>Planctomycetota</taxon>
        <taxon>Planctomycetia</taxon>
        <taxon>Pirellulales</taxon>
        <taxon>Pirellulaceae</taxon>
        <taxon>Roseimaritima</taxon>
    </lineage>
</organism>
<comment type="subunit">
    <text evidence="4">Homodimer.</text>
</comment>
<feature type="binding site" evidence="4 6">
    <location>
        <position position="114"/>
    </location>
    <ligand>
        <name>substrate</name>
    </ligand>
</feature>
<evidence type="ECO:0000256" key="3">
    <source>
        <dbReference type="ARBA" id="ARBA00023235"/>
    </source>
</evidence>
<feature type="active site" description="Nucleophile" evidence="4 5">
    <location>
        <position position="55"/>
    </location>
</feature>
<feature type="domain" description="Pseudouridine synthase I TruA alpha/beta" evidence="8">
    <location>
        <begin position="147"/>
        <end position="257"/>
    </location>
</feature>
<evidence type="ECO:0000259" key="8">
    <source>
        <dbReference type="Pfam" id="PF01416"/>
    </source>
</evidence>
<evidence type="ECO:0000256" key="1">
    <source>
        <dbReference type="ARBA" id="ARBA00009375"/>
    </source>
</evidence>
<comment type="function">
    <text evidence="4">Formation of pseudouridine at positions 38, 39 and 40 in the anticodon stem and loop of transfer RNAs.</text>
</comment>
<dbReference type="Proteomes" id="UP000325286">
    <property type="component" value="Chromosome"/>
</dbReference>
<dbReference type="KEGG" id="rul:UC8_50120"/>
<comment type="catalytic activity">
    <reaction evidence="4 7">
        <text>uridine(38/39/40) in tRNA = pseudouridine(38/39/40) in tRNA</text>
        <dbReference type="Rhea" id="RHEA:22376"/>
        <dbReference type="Rhea" id="RHEA-COMP:10085"/>
        <dbReference type="Rhea" id="RHEA-COMP:10087"/>
        <dbReference type="ChEBI" id="CHEBI:65314"/>
        <dbReference type="ChEBI" id="CHEBI:65315"/>
        <dbReference type="EC" id="5.4.99.12"/>
    </reaction>
</comment>
<name>A0A5B9QYI0_9BACT</name>
<dbReference type="InterPro" id="IPR020094">
    <property type="entry name" value="TruA/RsuA/RluB/E/F_N"/>
</dbReference>
<dbReference type="PIRSF" id="PIRSF001430">
    <property type="entry name" value="tRNA_psdUrid_synth"/>
    <property type="match status" value="1"/>
</dbReference>
<dbReference type="Pfam" id="PF01416">
    <property type="entry name" value="PseudoU_synth_1"/>
    <property type="match status" value="2"/>
</dbReference>
<evidence type="ECO:0000313" key="10">
    <source>
        <dbReference type="Proteomes" id="UP000325286"/>
    </source>
</evidence>
<feature type="domain" description="Pseudouridine synthase I TruA alpha/beta" evidence="8">
    <location>
        <begin position="12"/>
        <end position="105"/>
    </location>
</feature>
<dbReference type="Gene3D" id="3.30.70.660">
    <property type="entry name" value="Pseudouridine synthase I, catalytic domain, C-terminal subdomain"/>
    <property type="match status" value="1"/>
</dbReference>
<dbReference type="Gene3D" id="3.30.70.580">
    <property type="entry name" value="Pseudouridine synthase I, catalytic domain, N-terminal subdomain"/>
    <property type="match status" value="1"/>
</dbReference>
<dbReference type="CDD" id="cd02570">
    <property type="entry name" value="PseudoU_synth_EcTruA"/>
    <property type="match status" value="1"/>
</dbReference>
<dbReference type="PANTHER" id="PTHR11142:SF0">
    <property type="entry name" value="TRNA PSEUDOURIDINE SYNTHASE-LIKE 1"/>
    <property type="match status" value="1"/>
</dbReference>
<comment type="similarity">
    <text evidence="1 4 7">Belongs to the tRNA pseudouridine synthase TruA family.</text>
</comment>
<protein>
    <recommendedName>
        <fullName evidence="4">tRNA pseudouridine synthase A</fullName>
        <ecNumber evidence="4">5.4.99.12</ecNumber>
    </recommendedName>
    <alternativeName>
        <fullName evidence="4">tRNA pseudouridine(38-40) synthase</fullName>
    </alternativeName>
    <alternativeName>
        <fullName evidence="4">tRNA pseudouridylate synthase I</fullName>
    </alternativeName>
    <alternativeName>
        <fullName evidence="4">tRNA-uridine isomerase I</fullName>
    </alternativeName>
</protein>
<dbReference type="FunFam" id="3.30.70.580:FF:000001">
    <property type="entry name" value="tRNA pseudouridine synthase A"/>
    <property type="match status" value="1"/>
</dbReference>
<evidence type="ECO:0000256" key="6">
    <source>
        <dbReference type="PIRSR" id="PIRSR001430-2"/>
    </source>
</evidence>
<dbReference type="RefSeq" id="WP_084427967.1">
    <property type="nucleotide sequence ID" value="NZ_CP042914.1"/>
</dbReference>
<proteinExistence type="inferred from homology"/>
<dbReference type="OrthoDB" id="9811823at2"/>
<dbReference type="InterPro" id="IPR001406">
    <property type="entry name" value="PsdUridine_synth_TruA"/>
</dbReference>
<reference evidence="9 10" key="1">
    <citation type="submission" date="2019-08" db="EMBL/GenBank/DDBJ databases">
        <title>Deep-cultivation of Planctomycetes and their phenomic and genomic characterization uncovers novel biology.</title>
        <authorList>
            <person name="Wiegand S."/>
            <person name="Jogler M."/>
            <person name="Boedeker C."/>
            <person name="Pinto D."/>
            <person name="Vollmers J."/>
            <person name="Rivas-Marin E."/>
            <person name="Kohn T."/>
            <person name="Peeters S.H."/>
            <person name="Heuer A."/>
            <person name="Rast P."/>
            <person name="Oberbeckmann S."/>
            <person name="Bunk B."/>
            <person name="Jeske O."/>
            <person name="Meyerdierks A."/>
            <person name="Storesund J.E."/>
            <person name="Kallscheuer N."/>
            <person name="Luecker S."/>
            <person name="Lage O.M."/>
            <person name="Pohl T."/>
            <person name="Merkel B.J."/>
            <person name="Hornburger P."/>
            <person name="Mueller R.-W."/>
            <person name="Bruemmer F."/>
            <person name="Labrenz M."/>
            <person name="Spormann A.M."/>
            <person name="Op den Camp H."/>
            <person name="Overmann J."/>
            <person name="Amann R."/>
            <person name="Jetten M.S.M."/>
            <person name="Mascher T."/>
            <person name="Medema M.H."/>
            <person name="Devos D.P."/>
            <person name="Kaster A.-K."/>
            <person name="Ovreas L."/>
            <person name="Rohde M."/>
            <person name="Galperin M.Y."/>
            <person name="Jogler C."/>
        </authorList>
    </citation>
    <scope>NUCLEOTIDE SEQUENCE [LARGE SCALE GENOMIC DNA]</scope>
    <source>
        <strain evidence="9 10">UC8</strain>
    </source>
</reference>
<dbReference type="NCBIfam" id="TIGR00071">
    <property type="entry name" value="hisT_truA"/>
    <property type="match status" value="1"/>
</dbReference>
<comment type="caution">
    <text evidence="4">Lacks conserved residue(s) required for the propagation of feature annotation.</text>
</comment>
<evidence type="ECO:0000256" key="7">
    <source>
        <dbReference type="RuleBase" id="RU003792"/>
    </source>
</evidence>
<dbReference type="GO" id="GO:0003723">
    <property type="term" value="F:RNA binding"/>
    <property type="evidence" value="ECO:0007669"/>
    <property type="project" value="InterPro"/>
</dbReference>
<dbReference type="InterPro" id="IPR020097">
    <property type="entry name" value="PsdUridine_synth_TruA_a/b_dom"/>
</dbReference>
<keyword evidence="10" id="KW-1185">Reference proteome</keyword>
<dbReference type="AlphaFoldDB" id="A0A5B9QYI0"/>
<evidence type="ECO:0000313" key="9">
    <source>
        <dbReference type="EMBL" id="QEG42969.1"/>
    </source>
</evidence>
<dbReference type="EMBL" id="CP042914">
    <property type="protein sequence ID" value="QEG42969.1"/>
    <property type="molecule type" value="Genomic_DNA"/>
</dbReference>
<dbReference type="HAMAP" id="MF_00171">
    <property type="entry name" value="TruA"/>
    <property type="match status" value="1"/>
</dbReference>
<evidence type="ECO:0000256" key="2">
    <source>
        <dbReference type="ARBA" id="ARBA00022694"/>
    </source>
</evidence>
<dbReference type="SUPFAM" id="SSF55120">
    <property type="entry name" value="Pseudouridine synthase"/>
    <property type="match status" value="1"/>
</dbReference>
<dbReference type="GO" id="GO:0160147">
    <property type="term" value="F:tRNA pseudouridine(38-40) synthase activity"/>
    <property type="evidence" value="ECO:0007669"/>
    <property type="project" value="UniProtKB-EC"/>
</dbReference>
<evidence type="ECO:0000256" key="5">
    <source>
        <dbReference type="PIRSR" id="PIRSR001430-1"/>
    </source>
</evidence>
<evidence type="ECO:0000256" key="4">
    <source>
        <dbReference type="HAMAP-Rule" id="MF_00171"/>
    </source>
</evidence>
<dbReference type="GO" id="GO:0031119">
    <property type="term" value="P:tRNA pseudouridine synthesis"/>
    <property type="evidence" value="ECO:0007669"/>
    <property type="project" value="UniProtKB-UniRule"/>
</dbReference>
<dbReference type="InterPro" id="IPR020095">
    <property type="entry name" value="PsdUridine_synth_TruA_C"/>
</dbReference>